<sequence>MSLYAVLTRPVRNLRDLSLGTPRADKALSDPVETKDHLGARIRAYSTKADQKSKSLILRENSSDDKTGG</sequence>
<organism evidence="1">
    <name type="scientific">Oryza sativa subsp. japonica</name>
    <name type="common">Rice</name>
    <dbReference type="NCBI Taxonomy" id="39947"/>
    <lineage>
        <taxon>Eukaryota</taxon>
        <taxon>Viridiplantae</taxon>
        <taxon>Streptophyta</taxon>
        <taxon>Embryophyta</taxon>
        <taxon>Tracheophyta</taxon>
        <taxon>Spermatophyta</taxon>
        <taxon>Magnoliopsida</taxon>
        <taxon>Liliopsida</taxon>
        <taxon>Poales</taxon>
        <taxon>Poaceae</taxon>
        <taxon>BOP clade</taxon>
        <taxon>Oryzoideae</taxon>
        <taxon>Oryzeae</taxon>
        <taxon>Oryzinae</taxon>
        <taxon>Oryza</taxon>
        <taxon>Oryza sativa</taxon>
    </lineage>
</organism>
<dbReference type="AlphaFoldDB" id="Q5JLX0"/>
<reference evidence="1" key="1">
    <citation type="journal article" date="2002" name="Nature">
        <title>The genome sequence and structure of rice chromosome 1.</title>
        <authorList>
            <person name="Sasaki T."/>
            <person name="Matsumoto T."/>
            <person name="Yamamoto K."/>
            <person name="Sakata K."/>
            <person name="Baba T."/>
            <person name="Katayose Y."/>
            <person name="Wu J."/>
            <person name="Niimura Y."/>
            <person name="Cheng Z."/>
            <person name="Nagamura Y."/>
            <person name="Antonio B.A."/>
            <person name="Kanamori H."/>
            <person name="Hosokawa S."/>
            <person name="Masukawa M."/>
            <person name="Arikawa K."/>
            <person name="Chiden Y."/>
            <person name="Hayashi M."/>
            <person name="Okamoto M."/>
            <person name="Ando T."/>
            <person name="Aoki H."/>
            <person name="Arita K."/>
            <person name="Hamada M."/>
            <person name="Harada C."/>
            <person name="Hijishita S."/>
            <person name="Honda M."/>
            <person name="Ichikawa Y."/>
            <person name="Idonuma A."/>
            <person name="Iijima M."/>
            <person name="Ikeda M."/>
            <person name="Ikeno M."/>
            <person name="Itoh S."/>
            <person name="Itoh T."/>
            <person name="Itoh Y."/>
            <person name="Itoh Y."/>
            <person name="Iwabuchi A."/>
            <person name="Kamiya K."/>
            <person name="Karasawa W."/>
            <person name="Katagiri S."/>
            <person name="Kikuta A."/>
            <person name="Kobayashi N."/>
            <person name="Kono I."/>
            <person name="Machita K."/>
            <person name="Maehara T."/>
            <person name="Mizuno H."/>
            <person name="Mizubayashi T."/>
            <person name="Mukai Y."/>
            <person name="Nagasaki H."/>
            <person name="Nakashima M."/>
            <person name="Nakama Y."/>
            <person name="Nakamichi Y."/>
            <person name="Nakamura M."/>
            <person name="Namiki N."/>
            <person name="Negishi M."/>
            <person name="Ohta I."/>
            <person name="Ono N."/>
            <person name="Saji S."/>
            <person name="Sakai K."/>
            <person name="Shibata M."/>
            <person name="Shimokawa T."/>
            <person name="Shomura A."/>
            <person name="Song J."/>
            <person name="Takazaki Y."/>
            <person name="Terasawa K."/>
            <person name="Tsuji K."/>
            <person name="Waki K."/>
            <person name="Yamagata H."/>
            <person name="Yamane H."/>
            <person name="Yoshiki S."/>
            <person name="Yoshihara R."/>
            <person name="Yukawa K."/>
            <person name="Zhong H."/>
            <person name="Iwama H."/>
            <person name="Endo T."/>
            <person name="Ito H."/>
            <person name="Hahn J.H."/>
            <person name="Kim H.I."/>
            <person name="Eun M.Y."/>
            <person name="Yano M."/>
            <person name="Jiang J."/>
            <person name="Gojobori T."/>
        </authorList>
    </citation>
    <scope>NUCLEOTIDE SEQUENCE [LARGE SCALE GENOMIC DNA]</scope>
</reference>
<evidence type="ECO:0000313" key="1">
    <source>
        <dbReference type="EMBL" id="BAD87537.1"/>
    </source>
</evidence>
<dbReference type="Proteomes" id="UP000817658">
    <property type="component" value="Chromosome 1"/>
</dbReference>
<gene>
    <name evidence="1" type="primary">B1078G07.12</name>
</gene>
<name>Q5JLX0_ORYSJ</name>
<dbReference type="EMBL" id="AP003407">
    <property type="protein sequence ID" value="BAD87537.1"/>
    <property type="molecule type" value="Genomic_DNA"/>
</dbReference>
<accession>Q5JLX0</accession>
<protein>
    <submittedName>
        <fullName evidence="1">Uncharacterized protein</fullName>
    </submittedName>
</protein>
<proteinExistence type="predicted"/>